<name>A0ABV0EKQ5_9ENTE</name>
<dbReference type="EMBL" id="JAFREL020000001">
    <property type="protein sequence ID" value="MEO1769199.1"/>
    <property type="molecule type" value="Genomic_DNA"/>
</dbReference>
<gene>
    <name evidence="1" type="ORF">JZO67_001150</name>
</gene>
<evidence type="ECO:0000313" key="2">
    <source>
        <dbReference type="Proteomes" id="UP000664357"/>
    </source>
</evidence>
<reference evidence="1 2" key="2">
    <citation type="submission" date="2024-02" db="EMBL/GenBank/DDBJ databases">
        <title>The Genome Sequence of Enterococcus sp. DIV0159.</title>
        <authorList>
            <person name="Earl A."/>
            <person name="Manson A."/>
            <person name="Gilmore M."/>
            <person name="Sanders J."/>
            <person name="Shea T."/>
            <person name="Howe W."/>
            <person name="Livny J."/>
            <person name="Cuomo C."/>
            <person name="Neafsey D."/>
            <person name="Birren B."/>
        </authorList>
    </citation>
    <scope>NUCLEOTIDE SEQUENCE [LARGE SCALE GENOMIC DNA]</scope>
    <source>
        <strain evidence="1 2">665A</strain>
    </source>
</reference>
<evidence type="ECO:0000313" key="1">
    <source>
        <dbReference type="EMBL" id="MEO1769199.1"/>
    </source>
</evidence>
<dbReference type="Proteomes" id="UP000664357">
    <property type="component" value="Unassembled WGS sequence"/>
</dbReference>
<accession>A0ABV0EKQ5</accession>
<reference evidence="1 2" key="1">
    <citation type="submission" date="2021-03" db="EMBL/GenBank/DDBJ databases">
        <authorList>
            <person name="Gilmore M.S."/>
            <person name="Schwartzman J."/>
            <person name="Van Tyne D."/>
            <person name="Martin M."/>
            <person name="Earl A.M."/>
            <person name="Manson A.L."/>
            <person name="Straub T."/>
            <person name="Salamzade R."/>
            <person name="Saavedra J."/>
            <person name="Lebreton F."/>
            <person name="Prichula J."/>
            <person name="Schaufler K."/>
            <person name="Gaca A."/>
            <person name="Sgardioli B."/>
            <person name="Wagenaar J."/>
            <person name="Strong T."/>
        </authorList>
    </citation>
    <scope>NUCLEOTIDE SEQUENCE [LARGE SCALE GENOMIC DNA]</scope>
    <source>
        <strain evidence="1 2">665A</strain>
    </source>
</reference>
<organism evidence="1 2">
    <name type="scientific">Candidatus Enterococcus ferrettii</name>
    <dbReference type="NCBI Taxonomy" id="2815324"/>
    <lineage>
        <taxon>Bacteria</taxon>
        <taxon>Bacillati</taxon>
        <taxon>Bacillota</taxon>
        <taxon>Bacilli</taxon>
        <taxon>Lactobacillales</taxon>
        <taxon>Enterococcaceae</taxon>
        <taxon>Enterococcus</taxon>
    </lineage>
</organism>
<comment type="caution">
    <text evidence="1">The sequence shown here is derived from an EMBL/GenBank/DDBJ whole genome shotgun (WGS) entry which is preliminary data.</text>
</comment>
<keyword evidence="2" id="KW-1185">Reference proteome</keyword>
<proteinExistence type="predicted"/>
<sequence length="149" mass="17253">MSKYIEHLTIGVSPQTAWEALKEMNTWLSSLSTNKAVIYDDDKNFFVEGRDYRVQTKEGIVMDSQLFKIDSDNLTVEIHAKFFVLRSLLTCQVKPITDNTCEIIRTQKYLGTVGKVFTFFFNRRESGETSEYLNVWGRYANNLANQSEN</sequence>
<dbReference type="RefSeq" id="WP_207703286.1">
    <property type="nucleotide sequence ID" value="NZ_JAFREL020000001.1"/>
</dbReference>
<dbReference type="SUPFAM" id="SSF55961">
    <property type="entry name" value="Bet v1-like"/>
    <property type="match status" value="1"/>
</dbReference>
<protein>
    <submittedName>
        <fullName evidence="1">Uncharacterized protein</fullName>
    </submittedName>
</protein>